<keyword evidence="2" id="KW-1185">Reference proteome</keyword>
<reference evidence="1 2" key="1">
    <citation type="journal article" date="2014" name="Genome Announc.">
        <title>Draft Genome Sequence of Cytophaga fermentans JCM 21142T, a Facultative Anaerobe Isolated from Marine Mud.</title>
        <authorList>
            <person name="Starns D."/>
            <person name="Oshima K."/>
            <person name="Suda W."/>
            <person name="Iino T."/>
            <person name="Yuki M."/>
            <person name="Inoue J."/>
            <person name="Kitamura K."/>
            <person name="Iida T."/>
            <person name="Darby A."/>
            <person name="Hattori M."/>
            <person name="Ohkuma M."/>
        </authorList>
    </citation>
    <scope>NUCLEOTIDE SEQUENCE [LARGE SCALE GENOMIC DNA]</scope>
    <source>
        <strain evidence="1 2">JCM 21142</strain>
    </source>
</reference>
<organism evidence="1 2">
    <name type="scientific">Saccharicrinis fermentans DSM 9555 = JCM 21142</name>
    <dbReference type="NCBI Taxonomy" id="869213"/>
    <lineage>
        <taxon>Bacteria</taxon>
        <taxon>Pseudomonadati</taxon>
        <taxon>Bacteroidota</taxon>
        <taxon>Bacteroidia</taxon>
        <taxon>Marinilabiliales</taxon>
        <taxon>Marinilabiliaceae</taxon>
        <taxon>Saccharicrinis</taxon>
    </lineage>
</organism>
<evidence type="ECO:0000313" key="1">
    <source>
        <dbReference type="EMBL" id="GAF05846.1"/>
    </source>
</evidence>
<dbReference type="EMBL" id="BAMD01000137">
    <property type="protein sequence ID" value="GAF05846.1"/>
    <property type="molecule type" value="Genomic_DNA"/>
</dbReference>
<dbReference type="RefSeq" id="WP_027471576.1">
    <property type="nucleotide sequence ID" value="NZ_BAMD01000137.1"/>
</dbReference>
<dbReference type="AlphaFoldDB" id="W7YME8"/>
<evidence type="ECO:0000313" key="2">
    <source>
        <dbReference type="Proteomes" id="UP000019402"/>
    </source>
</evidence>
<comment type="caution">
    <text evidence="1">The sequence shown here is derived from an EMBL/GenBank/DDBJ whole genome shotgun (WGS) entry which is preliminary data.</text>
</comment>
<dbReference type="eggNOG" id="ENOG5033E8F">
    <property type="taxonomic scope" value="Bacteria"/>
</dbReference>
<name>W7YME8_9BACT</name>
<gene>
    <name evidence="1" type="ORF">JCM21142_114600</name>
</gene>
<dbReference type="Proteomes" id="UP000019402">
    <property type="component" value="Unassembled WGS sequence"/>
</dbReference>
<accession>W7YME8</accession>
<proteinExistence type="predicted"/>
<dbReference type="STRING" id="869213.GCA_000517085_01857"/>
<sequence>MGKQTINTLKNWFKTGLLPTQSQFWAWMDSFWHKDEQIPSASIDGLQTLLDSKMDVKAVVAPEQVGVYDPEKNYVFDALVAEYVSFSNPASADPQFQTEKFYRLKENAPVGENPETHPAHWAYQGSTIGEITIDDVVGLREELDWLREDGGGTSTAIETSFDNSENDFEAENVQAAIEEVKEIAESNMGTSQERFSLIGHTSIPTAFSAATSIVSVPKFTNLTSVKLVNSDDDSEIEIVTDSVVADLPIAVAAGDYTYELAYESGYEQGVLLINFSA</sequence>
<protein>
    <submittedName>
        <fullName evidence="1">Uncharacterized protein</fullName>
    </submittedName>
</protein>